<dbReference type="GO" id="GO:0003700">
    <property type="term" value="F:DNA-binding transcription factor activity"/>
    <property type="evidence" value="ECO:0007669"/>
    <property type="project" value="TreeGrafter"/>
</dbReference>
<dbReference type="Gene3D" id="1.10.10.10">
    <property type="entry name" value="Winged helix-like DNA-binding domain superfamily/Winged helix DNA-binding domain"/>
    <property type="match status" value="1"/>
</dbReference>
<dbReference type="PROSITE" id="PS50042">
    <property type="entry name" value="CNMP_BINDING_3"/>
    <property type="match status" value="1"/>
</dbReference>
<reference evidence="6 7" key="1">
    <citation type="submission" date="2020-08" db="EMBL/GenBank/DDBJ databases">
        <title>Draft genome sequence of Parasphingopyxis sp. GrpM-11.</title>
        <authorList>
            <person name="Oh J."/>
            <person name="Roh D.-H."/>
        </authorList>
    </citation>
    <scope>NUCLEOTIDE SEQUENCE [LARGE SCALE GENOMIC DNA]</scope>
    <source>
        <strain evidence="6 7">GrpM-11</strain>
    </source>
</reference>
<comment type="caution">
    <text evidence="6">The sequence shown here is derived from an EMBL/GenBank/DDBJ whole genome shotgun (WGS) entry which is preliminary data.</text>
</comment>
<organism evidence="6 7">
    <name type="scientific">Parasphingopyxis marina</name>
    <dbReference type="NCBI Taxonomy" id="2761622"/>
    <lineage>
        <taxon>Bacteria</taxon>
        <taxon>Pseudomonadati</taxon>
        <taxon>Pseudomonadota</taxon>
        <taxon>Alphaproteobacteria</taxon>
        <taxon>Sphingomonadales</taxon>
        <taxon>Sphingomonadaceae</taxon>
        <taxon>Parasphingopyxis</taxon>
    </lineage>
</organism>
<keyword evidence="1" id="KW-0805">Transcription regulation</keyword>
<dbReference type="PROSITE" id="PS51063">
    <property type="entry name" value="HTH_CRP_2"/>
    <property type="match status" value="1"/>
</dbReference>
<dbReference type="AlphaFoldDB" id="A0A842HVM7"/>
<evidence type="ECO:0000259" key="4">
    <source>
        <dbReference type="PROSITE" id="PS50042"/>
    </source>
</evidence>
<dbReference type="Pfam" id="PF00027">
    <property type="entry name" value="cNMP_binding"/>
    <property type="match status" value="1"/>
</dbReference>
<dbReference type="InterPro" id="IPR050397">
    <property type="entry name" value="Env_Response_Regulators"/>
</dbReference>
<dbReference type="Pfam" id="PF13545">
    <property type="entry name" value="HTH_Crp_2"/>
    <property type="match status" value="1"/>
</dbReference>
<evidence type="ECO:0000313" key="6">
    <source>
        <dbReference type="EMBL" id="MBC2777156.1"/>
    </source>
</evidence>
<evidence type="ECO:0000256" key="3">
    <source>
        <dbReference type="ARBA" id="ARBA00023163"/>
    </source>
</evidence>
<dbReference type="InterPro" id="IPR018490">
    <property type="entry name" value="cNMP-bd_dom_sf"/>
</dbReference>
<keyword evidence="3" id="KW-0804">Transcription</keyword>
<keyword evidence="2" id="KW-0238">DNA-binding</keyword>
<dbReference type="SUPFAM" id="SSF46785">
    <property type="entry name" value="Winged helix' DNA-binding domain"/>
    <property type="match status" value="1"/>
</dbReference>
<dbReference type="InterPro" id="IPR036390">
    <property type="entry name" value="WH_DNA-bd_sf"/>
</dbReference>
<dbReference type="PANTHER" id="PTHR24567">
    <property type="entry name" value="CRP FAMILY TRANSCRIPTIONAL REGULATORY PROTEIN"/>
    <property type="match status" value="1"/>
</dbReference>
<dbReference type="InterPro" id="IPR014710">
    <property type="entry name" value="RmlC-like_jellyroll"/>
</dbReference>
<dbReference type="InterPro" id="IPR036388">
    <property type="entry name" value="WH-like_DNA-bd_sf"/>
</dbReference>
<dbReference type="GO" id="GO:0005829">
    <property type="term" value="C:cytosol"/>
    <property type="evidence" value="ECO:0007669"/>
    <property type="project" value="TreeGrafter"/>
</dbReference>
<evidence type="ECO:0000256" key="2">
    <source>
        <dbReference type="ARBA" id="ARBA00023125"/>
    </source>
</evidence>
<sequence>MLHRFSDGATIQQRGQHKPGLSIIAEGSVQLSATDAEGERTSYTVLRPGDCFGEMTLLLDIPRTLDATALGETAIREVPRDRFFRLLDDQPALRDHLLVGLARQLSQALQLLDDQRRLPAEVRMAKALAALARTEGEGHVVRASQTALAEAIATSRVTAGKALQALAADGLAETAYGRVLIPDIARLKAWIAGHSALAPVANFGGA</sequence>
<dbReference type="CDD" id="cd00038">
    <property type="entry name" value="CAP_ED"/>
    <property type="match status" value="1"/>
</dbReference>
<dbReference type="InterPro" id="IPR012318">
    <property type="entry name" value="HTH_CRP"/>
</dbReference>
<feature type="domain" description="Cyclic nucleotide-binding" evidence="4">
    <location>
        <begin position="1"/>
        <end position="104"/>
    </location>
</feature>
<dbReference type="PANTHER" id="PTHR24567:SF74">
    <property type="entry name" value="HTH-TYPE TRANSCRIPTIONAL REGULATOR ARCR"/>
    <property type="match status" value="1"/>
</dbReference>
<name>A0A842HVM7_9SPHN</name>
<proteinExistence type="predicted"/>
<gene>
    <name evidence="6" type="ORF">H6P80_05925</name>
</gene>
<evidence type="ECO:0000256" key="1">
    <source>
        <dbReference type="ARBA" id="ARBA00023015"/>
    </source>
</evidence>
<evidence type="ECO:0000313" key="7">
    <source>
        <dbReference type="Proteomes" id="UP000564378"/>
    </source>
</evidence>
<protein>
    <submittedName>
        <fullName evidence="6">Crp/Fnr family transcriptional regulator</fullName>
    </submittedName>
</protein>
<accession>A0A842HVM7</accession>
<dbReference type="GO" id="GO:0003677">
    <property type="term" value="F:DNA binding"/>
    <property type="evidence" value="ECO:0007669"/>
    <property type="project" value="UniProtKB-KW"/>
</dbReference>
<evidence type="ECO:0000259" key="5">
    <source>
        <dbReference type="PROSITE" id="PS51063"/>
    </source>
</evidence>
<dbReference type="Gene3D" id="2.60.120.10">
    <property type="entry name" value="Jelly Rolls"/>
    <property type="match status" value="1"/>
</dbReference>
<keyword evidence="7" id="KW-1185">Reference proteome</keyword>
<dbReference type="Proteomes" id="UP000564378">
    <property type="component" value="Unassembled WGS sequence"/>
</dbReference>
<dbReference type="SUPFAM" id="SSF51206">
    <property type="entry name" value="cAMP-binding domain-like"/>
    <property type="match status" value="1"/>
</dbReference>
<dbReference type="InterPro" id="IPR000595">
    <property type="entry name" value="cNMP-bd_dom"/>
</dbReference>
<feature type="domain" description="HTH crp-type" evidence="5">
    <location>
        <begin position="118"/>
        <end position="185"/>
    </location>
</feature>
<dbReference type="EMBL" id="JACJVJ010000001">
    <property type="protein sequence ID" value="MBC2777156.1"/>
    <property type="molecule type" value="Genomic_DNA"/>
</dbReference>